<dbReference type="InterPro" id="IPR043502">
    <property type="entry name" value="DNA/RNA_pol_sf"/>
</dbReference>
<reference evidence="3" key="1">
    <citation type="submission" date="2025-08" db="UniProtKB">
        <authorList>
            <consortium name="RefSeq"/>
        </authorList>
    </citation>
    <scope>IDENTIFICATION</scope>
    <source>
        <tissue evidence="3">Testes</tissue>
    </source>
</reference>
<dbReference type="InterPro" id="IPR000477">
    <property type="entry name" value="RT_dom"/>
</dbReference>
<dbReference type="GeneID" id="102807965"/>
<evidence type="ECO:0000259" key="1">
    <source>
        <dbReference type="PROSITE" id="PS50878"/>
    </source>
</evidence>
<evidence type="ECO:0000313" key="3">
    <source>
        <dbReference type="RefSeq" id="XP_006815364.1"/>
    </source>
</evidence>
<organism evidence="2 3">
    <name type="scientific">Saccoglossus kowalevskii</name>
    <name type="common">Acorn worm</name>
    <dbReference type="NCBI Taxonomy" id="10224"/>
    <lineage>
        <taxon>Eukaryota</taxon>
        <taxon>Metazoa</taxon>
        <taxon>Hemichordata</taxon>
        <taxon>Enteropneusta</taxon>
        <taxon>Harrimaniidae</taxon>
        <taxon>Saccoglossus</taxon>
    </lineage>
</organism>
<dbReference type="SUPFAM" id="SSF56672">
    <property type="entry name" value="DNA/RNA polymerases"/>
    <property type="match status" value="1"/>
</dbReference>
<dbReference type="Proteomes" id="UP000694865">
    <property type="component" value="Unplaced"/>
</dbReference>
<dbReference type="PANTHER" id="PTHR47027:SF20">
    <property type="entry name" value="REVERSE TRANSCRIPTASE-LIKE PROTEIN WITH RNA-DIRECTED DNA POLYMERASE DOMAIN"/>
    <property type="match status" value="1"/>
</dbReference>
<dbReference type="Pfam" id="PF00078">
    <property type="entry name" value="RVT_1"/>
    <property type="match status" value="1"/>
</dbReference>
<protein>
    <submittedName>
        <fullName evidence="3">RNA-directed DNA polymerase from mobile element jockey-like</fullName>
    </submittedName>
</protein>
<dbReference type="InterPro" id="IPR043128">
    <property type="entry name" value="Rev_trsase/Diguanyl_cyclase"/>
</dbReference>
<evidence type="ECO:0000313" key="2">
    <source>
        <dbReference type="Proteomes" id="UP000694865"/>
    </source>
</evidence>
<dbReference type="Gene3D" id="3.30.70.270">
    <property type="match status" value="1"/>
</dbReference>
<keyword evidence="2" id="KW-1185">Reference proteome</keyword>
<gene>
    <name evidence="3" type="primary">LOC102807965</name>
</gene>
<accession>A0ABM0M5S3</accession>
<dbReference type="PROSITE" id="PS50878">
    <property type="entry name" value="RT_POL"/>
    <property type="match status" value="1"/>
</dbReference>
<sequence length="370" mass="42401">MESTCLHALSISKKAFDSIWHVGLLHKLRNNRVTGKVYNIIKAIYTNSTGCVKVKNGLTNTFPIEKGIRQGDGLSPLLFNIYLNDIKSHINASHNDLPTLLNNQLPCLLYADDLLLLSETNTGLQNAINSLQLYCHKWKLEININKSKTIIFNKAGRRLDKYNFFINQDVLERVTSYTYLGKNLNTTGKLEKAQVDLKNKALKACFKMNQLLFSATCTMLRIHLKMFDAVVRPILLYCTEIWSSDIIAHTKQLWNLTTPMEKLHTKFCKFLLKVNSRASNLPCLIELGRYPLTIQGTKQLLKYWMRVQEMPENTLVCEAYKLGIKMHDSGTKNWISGVKKILENLNLSNIWKDGQIKYNNATIENITEKT</sequence>
<dbReference type="PANTHER" id="PTHR47027">
    <property type="entry name" value="REVERSE TRANSCRIPTASE DOMAIN-CONTAINING PROTEIN"/>
    <property type="match status" value="1"/>
</dbReference>
<name>A0ABM0M5S3_SACKO</name>
<proteinExistence type="predicted"/>
<feature type="domain" description="Reverse transcriptase" evidence="1">
    <location>
        <begin position="1"/>
        <end position="184"/>
    </location>
</feature>
<dbReference type="RefSeq" id="XP_006815364.1">
    <property type="nucleotide sequence ID" value="XM_006815301.1"/>
</dbReference>